<dbReference type="SUPFAM" id="SSF55874">
    <property type="entry name" value="ATPase domain of HSP90 chaperone/DNA topoisomerase II/histidine kinase"/>
    <property type="match status" value="1"/>
</dbReference>
<evidence type="ECO:0000256" key="1">
    <source>
        <dbReference type="SAM" id="Phobius"/>
    </source>
</evidence>
<dbReference type="InterPro" id="IPR036890">
    <property type="entry name" value="HATPase_C_sf"/>
</dbReference>
<feature type="transmembrane region" description="Helical" evidence="1">
    <location>
        <begin position="66"/>
        <end position="89"/>
    </location>
</feature>
<accession>A0ABX7L7P5</accession>
<feature type="transmembrane region" description="Helical" evidence="1">
    <location>
        <begin position="213"/>
        <end position="232"/>
    </location>
</feature>
<dbReference type="Pfam" id="PF14501">
    <property type="entry name" value="HATPase_c_5"/>
    <property type="match status" value="1"/>
</dbReference>
<keyword evidence="1" id="KW-0472">Membrane</keyword>
<protein>
    <submittedName>
        <fullName evidence="3">GHKL domain-containing protein</fullName>
    </submittedName>
</protein>
<keyword evidence="1" id="KW-0812">Transmembrane</keyword>
<feature type="domain" description="Sensor histidine kinase NatK-like C-terminal" evidence="2">
    <location>
        <begin position="352"/>
        <end position="453"/>
    </location>
</feature>
<proteinExistence type="predicted"/>
<dbReference type="Gene3D" id="3.30.565.10">
    <property type="entry name" value="Histidine kinase-like ATPase, C-terminal domain"/>
    <property type="match status" value="1"/>
</dbReference>
<feature type="transmembrane region" description="Helical" evidence="1">
    <location>
        <begin position="101"/>
        <end position="127"/>
    </location>
</feature>
<feature type="transmembrane region" description="Helical" evidence="1">
    <location>
        <begin position="139"/>
        <end position="161"/>
    </location>
</feature>
<evidence type="ECO:0000259" key="2">
    <source>
        <dbReference type="Pfam" id="PF14501"/>
    </source>
</evidence>
<dbReference type="PANTHER" id="PTHR40448">
    <property type="entry name" value="TWO-COMPONENT SENSOR HISTIDINE KINASE"/>
    <property type="match status" value="1"/>
</dbReference>
<dbReference type="InterPro" id="IPR032834">
    <property type="entry name" value="NatK-like_C"/>
</dbReference>
<evidence type="ECO:0000313" key="4">
    <source>
        <dbReference type="Proteomes" id="UP000663452"/>
    </source>
</evidence>
<dbReference type="EMBL" id="CP070969">
    <property type="protein sequence ID" value="QSF44017.1"/>
    <property type="molecule type" value="Genomic_DNA"/>
</dbReference>
<dbReference type="Proteomes" id="UP000663452">
    <property type="component" value="Chromosome"/>
</dbReference>
<sequence length="455" mass="51565">MLCIGLKYQSCIKLQSGLKLRGIGILGELLSVGVQMLTLSLSIYMLNQGRFNLKFSLVMFIGSLCIGYPLYIMIGIPSITIILLFCIALSYWKSRGIVFSIIFPIIAIIISVISDYITSNMFIWIFHSSLDEIIQGTLYIVYYPTYFVIAILLTFAARFLFTRFQAYELLFRRYGILFAILCVITVVIFYANILIGKQQGFTNANIQANSLLFVFYFILLIGVFMVLTRSVMKEAVMKGKQEQYERLLEYTDNLEMMYTDMQKFRHDYINILLSMSEYIRSKDVEGLSTYFDQKILPISEGMQNNNYKLGTLQNVKVQELKGILSSKLIRAQELHIDAVVEAIEPIEAVNMDSVKLCRCLGIILDNAIEEAVKCESSNLRVALVKRTGGILIAVANSCQQDGPELHQIFEKGFSTKGTGRGLGLSNLREIVSQCAGVTLDTYRKDGQFIQELEVY</sequence>
<keyword evidence="1" id="KW-1133">Transmembrane helix</keyword>
<feature type="transmembrane region" description="Helical" evidence="1">
    <location>
        <begin position="173"/>
        <end position="193"/>
    </location>
</feature>
<feature type="transmembrane region" description="Helical" evidence="1">
    <location>
        <begin position="23"/>
        <end position="46"/>
    </location>
</feature>
<dbReference type="PANTHER" id="PTHR40448:SF1">
    <property type="entry name" value="TWO-COMPONENT SENSOR HISTIDINE KINASE"/>
    <property type="match status" value="1"/>
</dbReference>
<keyword evidence="4" id="KW-1185">Reference proteome</keyword>
<evidence type="ECO:0000313" key="3">
    <source>
        <dbReference type="EMBL" id="QSF44017.1"/>
    </source>
</evidence>
<name>A0ABX7L7P5_9BACL</name>
<reference evidence="3 4" key="1">
    <citation type="submission" date="2021-02" db="EMBL/GenBank/DDBJ databases">
        <title>Paenibacillus tianjinensis sp. nov.</title>
        <authorList>
            <person name="Liu H."/>
        </authorList>
    </citation>
    <scope>NUCLEOTIDE SEQUENCE [LARGE SCALE GENOMIC DNA]</scope>
    <source>
        <strain evidence="3 4">TB2019</strain>
    </source>
</reference>
<gene>
    <name evidence="3" type="ORF">JRJ22_22705</name>
</gene>
<organism evidence="3 4">
    <name type="scientific">Paenibacillus tianjinensis</name>
    <dbReference type="NCBI Taxonomy" id="2810347"/>
    <lineage>
        <taxon>Bacteria</taxon>
        <taxon>Bacillati</taxon>
        <taxon>Bacillota</taxon>
        <taxon>Bacilli</taxon>
        <taxon>Bacillales</taxon>
        <taxon>Paenibacillaceae</taxon>
        <taxon>Paenibacillus</taxon>
    </lineage>
</organism>